<keyword evidence="2" id="KW-1133">Transmembrane helix</keyword>
<keyword evidence="2" id="KW-0472">Membrane</keyword>
<evidence type="ECO:0000256" key="2">
    <source>
        <dbReference type="SAM" id="Phobius"/>
    </source>
</evidence>
<dbReference type="Pfam" id="PF10032">
    <property type="entry name" value="Pho88"/>
    <property type="match status" value="1"/>
</dbReference>
<dbReference type="GO" id="GO:0045047">
    <property type="term" value="P:protein targeting to ER"/>
    <property type="evidence" value="ECO:0007669"/>
    <property type="project" value="InterPro"/>
</dbReference>
<dbReference type="InterPro" id="IPR012098">
    <property type="entry name" value="SND3_fun"/>
</dbReference>
<dbReference type="GO" id="GO:0005739">
    <property type="term" value="C:mitochondrion"/>
    <property type="evidence" value="ECO:0007669"/>
    <property type="project" value="TreeGrafter"/>
</dbReference>
<dbReference type="PANTHER" id="PTHR28112:SF1">
    <property type="entry name" value="SRP-INDEPENDENT TARGETING PROTEIN 3"/>
    <property type="match status" value="1"/>
</dbReference>
<protein>
    <submittedName>
        <fullName evidence="3">Uncharacterized protein</fullName>
    </submittedName>
</protein>
<accession>A0A7S3PNI4</accession>
<feature type="region of interest" description="Disordered" evidence="1">
    <location>
        <begin position="198"/>
        <end position="222"/>
    </location>
</feature>
<name>A0A7S3PNI4_9STRA</name>
<keyword evidence="2" id="KW-0812">Transmembrane</keyword>
<gene>
    <name evidence="3" type="ORF">ASTO00021_LOCUS15234</name>
</gene>
<evidence type="ECO:0000256" key="1">
    <source>
        <dbReference type="SAM" id="MobiDB-lite"/>
    </source>
</evidence>
<sequence length="222" mass="25390">MARDPWYKRFTTPNFIAGISILVMRSYIDFSEPGNMLILRYLASGVFMAMGVMVAYLYYQSKFGPEAGQKIFVKQSQLYPDELGLDPAGPEQKFEVTIGTYDTTRLFDLVKKITMTCTIGMAIHFYWEAPIPLLMLCISQPAQLYRHNLFKVHVMKKNPKLVRSLRRPWPKPPSSIPFGQNGFIGRQFKAYRDELEALSQEDDSVGPTQVNAGKMKKSKKTK</sequence>
<organism evidence="3">
    <name type="scientific">Aplanochytrium stocchinoi</name>
    <dbReference type="NCBI Taxonomy" id="215587"/>
    <lineage>
        <taxon>Eukaryota</taxon>
        <taxon>Sar</taxon>
        <taxon>Stramenopiles</taxon>
        <taxon>Bigyra</taxon>
        <taxon>Labyrinthulomycetes</taxon>
        <taxon>Thraustochytrida</taxon>
        <taxon>Thraustochytriidae</taxon>
        <taxon>Aplanochytrium</taxon>
    </lineage>
</organism>
<dbReference type="EMBL" id="HBIN01019968">
    <property type="protein sequence ID" value="CAE0445215.1"/>
    <property type="molecule type" value="Transcribed_RNA"/>
</dbReference>
<dbReference type="AlphaFoldDB" id="A0A7S3PNI4"/>
<proteinExistence type="predicted"/>
<feature type="transmembrane region" description="Helical" evidence="2">
    <location>
        <begin position="40"/>
        <end position="59"/>
    </location>
</feature>
<evidence type="ECO:0000313" key="3">
    <source>
        <dbReference type="EMBL" id="CAE0445215.1"/>
    </source>
</evidence>
<reference evidence="3" key="1">
    <citation type="submission" date="2021-01" db="EMBL/GenBank/DDBJ databases">
        <authorList>
            <person name="Corre E."/>
            <person name="Pelletier E."/>
            <person name="Niang G."/>
            <person name="Scheremetjew M."/>
            <person name="Finn R."/>
            <person name="Kale V."/>
            <person name="Holt S."/>
            <person name="Cochrane G."/>
            <person name="Meng A."/>
            <person name="Brown T."/>
            <person name="Cohen L."/>
        </authorList>
    </citation>
    <scope>NUCLEOTIDE SEQUENCE</scope>
    <source>
        <strain evidence="3">GSBS06</strain>
    </source>
</reference>
<dbReference type="PANTHER" id="PTHR28112">
    <property type="entry name" value="SRP-INDEPENDENT TARGETING PROTEIN 3"/>
    <property type="match status" value="1"/>
</dbReference>
<dbReference type="GO" id="GO:0005783">
    <property type="term" value="C:endoplasmic reticulum"/>
    <property type="evidence" value="ECO:0007669"/>
    <property type="project" value="InterPro"/>
</dbReference>